<evidence type="ECO:0000313" key="11">
    <source>
        <dbReference type="EMBL" id="BAL55162.1"/>
    </source>
</evidence>
<name>H5SG76_9BACT</name>
<reference evidence="11" key="1">
    <citation type="journal article" date="2005" name="Environ. Microbiol.">
        <title>Genetic and functional properties of uncultivated thermophilic crenarchaeotes from a subsurface gold mine as revealed by analysis of genome fragments.</title>
        <authorList>
            <person name="Nunoura T."/>
            <person name="Hirayama H."/>
            <person name="Takami H."/>
            <person name="Oida H."/>
            <person name="Nishi S."/>
            <person name="Shimamura S."/>
            <person name="Suzuki Y."/>
            <person name="Inagaki F."/>
            <person name="Takai K."/>
            <person name="Nealson K.H."/>
            <person name="Horikoshi K."/>
        </authorList>
    </citation>
    <scope>NUCLEOTIDE SEQUENCE</scope>
</reference>
<dbReference type="Gene3D" id="3.60.20.10">
    <property type="entry name" value="Glutamine Phosphoribosylpyrophosphate, subunit 1, domain 1"/>
    <property type="match status" value="1"/>
</dbReference>
<dbReference type="InterPro" id="IPR014729">
    <property type="entry name" value="Rossmann-like_a/b/a_fold"/>
</dbReference>
<dbReference type="InterPro" id="IPR017932">
    <property type="entry name" value="GATase_2_dom"/>
</dbReference>
<dbReference type="InterPro" id="IPR051786">
    <property type="entry name" value="ASN_synthetase/amidase"/>
</dbReference>
<dbReference type="Pfam" id="PF13537">
    <property type="entry name" value="GATase_7"/>
    <property type="match status" value="1"/>
</dbReference>
<dbReference type="GO" id="GO:0005829">
    <property type="term" value="C:cytosol"/>
    <property type="evidence" value="ECO:0007669"/>
    <property type="project" value="TreeGrafter"/>
</dbReference>
<dbReference type="PANTHER" id="PTHR43284">
    <property type="entry name" value="ASPARAGINE SYNTHETASE (GLUTAMINE-HYDROLYZING)"/>
    <property type="match status" value="1"/>
</dbReference>
<dbReference type="CDD" id="cd01991">
    <property type="entry name" value="Asn_synthase_B_C"/>
    <property type="match status" value="1"/>
</dbReference>
<accession>H5SG76</accession>
<dbReference type="SUPFAM" id="SSF56235">
    <property type="entry name" value="N-terminal nucleophile aminohydrolases (Ntn hydrolases)"/>
    <property type="match status" value="1"/>
</dbReference>
<keyword evidence="8" id="KW-0061">Asparagine biosynthesis</keyword>
<protein>
    <recommendedName>
        <fullName evidence="3">asparagine synthase (glutamine-hydrolyzing)</fullName>
        <ecNumber evidence="3">6.3.5.4</ecNumber>
    </recommendedName>
</protein>
<dbReference type="GO" id="GO:0004066">
    <property type="term" value="F:asparagine synthase (glutamine-hydrolyzing) activity"/>
    <property type="evidence" value="ECO:0007669"/>
    <property type="project" value="UniProtKB-EC"/>
</dbReference>
<proteinExistence type="inferred from homology"/>
<keyword evidence="4 9" id="KW-0547">Nucleotide-binding</keyword>
<keyword evidence="8" id="KW-0028">Amino-acid biosynthesis</keyword>
<gene>
    <name evidence="11" type="ORF">HGMM_F23G10C15</name>
</gene>
<dbReference type="PIRSF" id="PIRSF001589">
    <property type="entry name" value="Asn_synthetase_glu-h"/>
    <property type="match status" value="1"/>
</dbReference>
<keyword evidence="6 8" id="KW-0315">Glutamine amidotransferase</keyword>
<dbReference type="NCBIfam" id="TIGR01536">
    <property type="entry name" value="asn_synth_AEB"/>
    <property type="match status" value="1"/>
</dbReference>
<keyword evidence="5 9" id="KW-0067">ATP-binding</keyword>
<sequence length="620" mass="71868">MCGIVGYIGKASLLGESVFIQMRDLMVHRGPDDAGFWQSTDGSVKLGSRRLAILDISLAGRQPMVDETNSLAIVHNGEIYNYVELRAKLAQHGYHFRSNSDTEVLLAAYKEWGSDCLNHLNGMFAFAIWDEKHQELFAARDRFGEKPFYYYHDSECHLFLFASEIKALLASGLISPQPNYKAIYRYLAHHEIDVGTDTLFEGILALPPAHALTYSRAQGKLKVWRYWDLDPYKEIRLSNDTAYAERFLELLTDAIRIRLRSDVPIGSSLSGGLDSSTIVCLIAKELRGGIQKTFSARFHDPHYDEGKHIQKVIEWANVEGHMVYPDPARLPEEIEALTWHQEQPFFSSSIYAQWNVMRLAKEQGVTVLLDGQGGDETLAGYHFYFGPYFRELLLNLRWGALARNIYRYVCEQGLGNLPFIFFAFLPEALRHPFRKRVRPLAIPLEFERQWGDVRELPYPKFKRALQEALYQTLTRTMLPALLRYADRNSMAFSREVRLPFLDHRLVEFLFAIPADQKLRGTTTKFILRNAIKGIVPEEIRLRKDKLGFAPPEPLWLRGPLRAWIDEILRSSRFRQRGWLDPKVVDRVWQEFLAGRDAWHSLIWRWVSLEVWTQVFLDKRL</sequence>
<dbReference type="InterPro" id="IPR029055">
    <property type="entry name" value="Ntn_hydrolases_N"/>
</dbReference>
<comment type="similarity">
    <text evidence="2">Belongs to the asparagine synthetase family.</text>
</comment>
<evidence type="ECO:0000256" key="6">
    <source>
        <dbReference type="ARBA" id="ARBA00022962"/>
    </source>
</evidence>
<evidence type="ECO:0000256" key="7">
    <source>
        <dbReference type="ARBA" id="ARBA00048741"/>
    </source>
</evidence>
<feature type="domain" description="Glutamine amidotransferase type-2" evidence="10">
    <location>
        <begin position="2"/>
        <end position="217"/>
    </location>
</feature>
<evidence type="ECO:0000259" key="10">
    <source>
        <dbReference type="PROSITE" id="PS51278"/>
    </source>
</evidence>
<dbReference type="InterPro" id="IPR006426">
    <property type="entry name" value="Asn_synth_AEB"/>
</dbReference>
<dbReference type="EMBL" id="AP011711">
    <property type="protein sequence ID" value="BAL55162.1"/>
    <property type="molecule type" value="Genomic_DNA"/>
</dbReference>
<dbReference type="EC" id="6.3.5.4" evidence="3"/>
<dbReference type="CDD" id="cd00712">
    <property type="entry name" value="AsnB"/>
    <property type="match status" value="1"/>
</dbReference>
<dbReference type="PROSITE" id="PS51278">
    <property type="entry name" value="GATASE_TYPE_2"/>
    <property type="match status" value="1"/>
</dbReference>
<dbReference type="GO" id="GO:0006529">
    <property type="term" value="P:asparagine biosynthetic process"/>
    <property type="evidence" value="ECO:0007669"/>
    <property type="project" value="UniProtKB-KW"/>
</dbReference>
<dbReference type="PANTHER" id="PTHR43284:SF1">
    <property type="entry name" value="ASPARAGINE SYNTHETASE"/>
    <property type="match status" value="1"/>
</dbReference>
<evidence type="ECO:0000256" key="4">
    <source>
        <dbReference type="ARBA" id="ARBA00022741"/>
    </source>
</evidence>
<dbReference type="AlphaFoldDB" id="H5SG76"/>
<reference evidence="11" key="2">
    <citation type="journal article" date="2012" name="PLoS ONE">
        <title>A Deeply Branching Thermophilic Bacterium with an Ancient Acetyl-CoA Pathway Dominates a Subsurface Ecosystem.</title>
        <authorList>
            <person name="Takami H."/>
            <person name="Noguchi H."/>
            <person name="Takaki Y."/>
            <person name="Uchiyama I."/>
            <person name="Toyoda A."/>
            <person name="Nishi S."/>
            <person name="Chee G.-J."/>
            <person name="Arai W."/>
            <person name="Nunoura T."/>
            <person name="Itoh T."/>
            <person name="Hattori M."/>
            <person name="Takai K."/>
        </authorList>
    </citation>
    <scope>NUCLEOTIDE SEQUENCE</scope>
</reference>
<dbReference type="Pfam" id="PF00733">
    <property type="entry name" value="Asn_synthase"/>
    <property type="match status" value="1"/>
</dbReference>
<comment type="catalytic activity">
    <reaction evidence="7">
        <text>L-aspartate + L-glutamine + ATP + H2O = L-asparagine + L-glutamate + AMP + diphosphate + H(+)</text>
        <dbReference type="Rhea" id="RHEA:12228"/>
        <dbReference type="ChEBI" id="CHEBI:15377"/>
        <dbReference type="ChEBI" id="CHEBI:15378"/>
        <dbReference type="ChEBI" id="CHEBI:29985"/>
        <dbReference type="ChEBI" id="CHEBI:29991"/>
        <dbReference type="ChEBI" id="CHEBI:30616"/>
        <dbReference type="ChEBI" id="CHEBI:33019"/>
        <dbReference type="ChEBI" id="CHEBI:58048"/>
        <dbReference type="ChEBI" id="CHEBI:58359"/>
        <dbReference type="ChEBI" id="CHEBI:456215"/>
        <dbReference type="EC" id="6.3.5.4"/>
    </reaction>
</comment>
<evidence type="ECO:0000256" key="2">
    <source>
        <dbReference type="ARBA" id="ARBA00005752"/>
    </source>
</evidence>
<dbReference type="Gene3D" id="3.40.50.620">
    <property type="entry name" value="HUPs"/>
    <property type="match status" value="1"/>
</dbReference>
<feature type="active site" description="For GATase activity" evidence="8">
    <location>
        <position position="2"/>
    </location>
</feature>
<dbReference type="GO" id="GO:0005524">
    <property type="term" value="F:ATP binding"/>
    <property type="evidence" value="ECO:0007669"/>
    <property type="project" value="UniProtKB-KW"/>
</dbReference>
<comment type="pathway">
    <text evidence="1">Amino-acid biosynthesis; L-asparagine biosynthesis; L-asparagine from L-aspartate (L-Gln route): step 1/1.</text>
</comment>
<dbReference type="InterPro" id="IPR001962">
    <property type="entry name" value="Asn_synthase"/>
</dbReference>
<evidence type="ECO:0000256" key="1">
    <source>
        <dbReference type="ARBA" id="ARBA00005187"/>
    </source>
</evidence>
<evidence type="ECO:0000256" key="5">
    <source>
        <dbReference type="ARBA" id="ARBA00022840"/>
    </source>
</evidence>
<organism evidence="11">
    <name type="scientific">uncultured Acetothermia bacterium</name>
    <dbReference type="NCBI Taxonomy" id="236499"/>
    <lineage>
        <taxon>Bacteria</taxon>
        <taxon>Candidatus Bipolaricaulota</taxon>
        <taxon>environmental samples</taxon>
    </lineage>
</organism>
<dbReference type="SUPFAM" id="SSF52402">
    <property type="entry name" value="Adenine nucleotide alpha hydrolases-like"/>
    <property type="match status" value="1"/>
</dbReference>
<evidence type="ECO:0000256" key="9">
    <source>
        <dbReference type="PIRSR" id="PIRSR001589-2"/>
    </source>
</evidence>
<evidence type="ECO:0000256" key="8">
    <source>
        <dbReference type="PIRSR" id="PIRSR001589-1"/>
    </source>
</evidence>
<dbReference type="InterPro" id="IPR033738">
    <property type="entry name" value="AsnB_N"/>
</dbReference>
<evidence type="ECO:0000256" key="3">
    <source>
        <dbReference type="ARBA" id="ARBA00012737"/>
    </source>
</evidence>
<feature type="binding site" evidence="9">
    <location>
        <position position="101"/>
    </location>
    <ligand>
        <name>L-glutamine</name>
        <dbReference type="ChEBI" id="CHEBI:58359"/>
    </ligand>
</feature>